<feature type="non-terminal residue" evidence="3">
    <location>
        <position position="625"/>
    </location>
</feature>
<dbReference type="RefSeq" id="XP_013792858.2">
    <property type="nucleotide sequence ID" value="XM_013937404.2"/>
</dbReference>
<name>A0ABM1C230_LIMPO</name>
<proteinExistence type="predicted"/>
<protein>
    <submittedName>
        <fullName evidence="3">Mucin-6-like</fullName>
    </submittedName>
</protein>
<dbReference type="Proteomes" id="UP000694941">
    <property type="component" value="Unplaced"/>
</dbReference>
<feature type="region of interest" description="Disordered" evidence="1">
    <location>
        <begin position="509"/>
        <end position="528"/>
    </location>
</feature>
<evidence type="ECO:0000313" key="3">
    <source>
        <dbReference type="RefSeq" id="XP_013792858.2"/>
    </source>
</evidence>
<accession>A0ABM1C230</accession>
<feature type="compositionally biased region" description="Basic and acidic residues" evidence="1">
    <location>
        <begin position="1"/>
        <end position="10"/>
    </location>
</feature>
<feature type="compositionally biased region" description="Low complexity" evidence="1">
    <location>
        <begin position="511"/>
        <end position="521"/>
    </location>
</feature>
<feature type="compositionally biased region" description="Polar residues" evidence="1">
    <location>
        <begin position="11"/>
        <end position="27"/>
    </location>
</feature>
<evidence type="ECO:0000256" key="1">
    <source>
        <dbReference type="SAM" id="MobiDB-lite"/>
    </source>
</evidence>
<reference evidence="3" key="1">
    <citation type="submission" date="2025-08" db="UniProtKB">
        <authorList>
            <consortium name="RefSeq"/>
        </authorList>
    </citation>
    <scope>IDENTIFICATION</scope>
    <source>
        <tissue evidence="3">Muscle</tissue>
    </source>
</reference>
<evidence type="ECO:0000313" key="2">
    <source>
        <dbReference type="Proteomes" id="UP000694941"/>
    </source>
</evidence>
<organism evidence="2 3">
    <name type="scientific">Limulus polyphemus</name>
    <name type="common">Atlantic horseshoe crab</name>
    <dbReference type="NCBI Taxonomy" id="6850"/>
    <lineage>
        <taxon>Eukaryota</taxon>
        <taxon>Metazoa</taxon>
        <taxon>Ecdysozoa</taxon>
        <taxon>Arthropoda</taxon>
        <taxon>Chelicerata</taxon>
        <taxon>Merostomata</taxon>
        <taxon>Xiphosura</taxon>
        <taxon>Limulidae</taxon>
        <taxon>Limulus</taxon>
    </lineage>
</organism>
<dbReference type="GeneID" id="106476777"/>
<feature type="region of interest" description="Disordered" evidence="1">
    <location>
        <begin position="550"/>
        <end position="625"/>
    </location>
</feature>
<keyword evidence="2" id="KW-1185">Reference proteome</keyword>
<sequence>MEKLAQKEQKSTPSKPIQANSSTSSSDRVLRPMCYVKQLEIPENKYTGYVATSTPRANLPKELGKYNKTTTEYVYYNRPIAPKPKPEEADKPNILLKHQPTFRTQYHFEEAVPTAINLSTKGPDTVMDLSSAPSRVTVQQSYDITMTSRPMPHHSPSTSIAHLHSQKPSLLIAQRPIYPHQPPPLEQTEPVDFSPKAELPLRVLSLSTQCSQARRPSSHPLSTVPSSTHSNLHTVFSPAYPPSSFTRQEIICSSSPGNHIKHCTVTATGGVPYVPRVSSSPILSIVTCSSQVPGGCTFTFHTPNISATHAPNSPNLTVVTHSSQVSEDCSFPSQLTSISTPCVPRSPNLHIGTCSSQAPEDCSFSSKPPGISKSGISSSPNLPVVTCSSQSIEMCSFPSKPPGISTSGISSSPNLPIVTCSSQSIEMCSFPSKPPGISTSGISSSPNLPVVTCSSQSIESCSFSSKLPNLISSISPVVTCSTKAPECCSLTTKPPVVTLLETCSPNITVQSSEARPSDSSSPGASLWATNQPESTFKLRLTSPTAAISSLSLPTSPISTHDVPQSGGLGPSPSPVAPFSSHSLPTSPNPSFHKPLQNQGYVSNHSFGSTISTSTNRTAEQRSETE</sequence>
<feature type="compositionally biased region" description="Polar residues" evidence="1">
    <location>
        <begin position="579"/>
        <end position="617"/>
    </location>
</feature>
<feature type="region of interest" description="Disordered" evidence="1">
    <location>
        <begin position="1"/>
        <end position="29"/>
    </location>
</feature>
<gene>
    <name evidence="3" type="primary">LOC106476777</name>
</gene>